<sequence length="193" mass="22063">MDCDGDEKGTFGIIELTLSKSMLHTIMRDKIWALNQIIFYDYKVPNLHYCSYNHANVEHTTKSLGQKMDSSKLPSIKGSKQNTSSSTDNGKLEPYDDAHICAQVIDRALRSNNITSIHHAVRAPMSLLFLSETYQNMVMSDEMKQTNFNLVINNPFSRYSPPETWLIYEMKFDHQIAEAPALTLLYSVPNHNE</sequence>
<reference evidence="3" key="1">
    <citation type="submission" date="2022-11" db="UniProtKB">
        <authorList>
            <consortium name="WormBaseParasite"/>
        </authorList>
    </citation>
    <scope>IDENTIFICATION</scope>
</reference>
<feature type="region of interest" description="Disordered" evidence="1">
    <location>
        <begin position="66"/>
        <end position="91"/>
    </location>
</feature>
<protein>
    <submittedName>
        <fullName evidence="3">Uncharacterized protein</fullName>
    </submittedName>
</protein>
<evidence type="ECO:0000313" key="3">
    <source>
        <dbReference type="WBParaSite" id="nRc.2.0.1.t39446-RA"/>
    </source>
</evidence>
<feature type="compositionally biased region" description="Polar residues" evidence="1">
    <location>
        <begin position="78"/>
        <end position="89"/>
    </location>
</feature>
<evidence type="ECO:0000313" key="2">
    <source>
        <dbReference type="Proteomes" id="UP000887565"/>
    </source>
</evidence>
<keyword evidence="2" id="KW-1185">Reference proteome</keyword>
<organism evidence="2 3">
    <name type="scientific">Romanomermis culicivorax</name>
    <name type="common">Nematode worm</name>
    <dbReference type="NCBI Taxonomy" id="13658"/>
    <lineage>
        <taxon>Eukaryota</taxon>
        <taxon>Metazoa</taxon>
        <taxon>Ecdysozoa</taxon>
        <taxon>Nematoda</taxon>
        <taxon>Enoplea</taxon>
        <taxon>Dorylaimia</taxon>
        <taxon>Mermithida</taxon>
        <taxon>Mermithoidea</taxon>
        <taxon>Mermithidae</taxon>
        <taxon>Romanomermis</taxon>
    </lineage>
</organism>
<dbReference type="WBParaSite" id="nRc.2.0.1.t39446-RA">
    <property type="protein sequence ID" value="nRc.2.0.1.t39446-RA"/>
    <property type="gene ID" value="nRc.2.0.1.g39446"/>
</dbReference>
<name>A0A915KKT6_ROMCU</name>
<dbReference type="Proteomes" id="UP000887565">
    <property type="component" value="Unplaced"/>
</dbReference>
<accession>A0A915KKT6</accession>
<proteinExistence type="predicted"/>
<evidence type="ECO:0000256" key="1">
    <source>
        <dbReference type="SAM" id="MobiDB-lite"/>
    </source>
</evidence>
<dbReference type="AlphaFoldDB" id="A0A915KKT6"/>